<dbReference type="AlphaFoldDB" id="A0A6S6TM96"/>
<evidence type="ECO:0000256" key="1">
    <source>
        <dbReference type="SAM" id="SignalP"/>
    </source>
</evidence>
<dbReference type="Gene3D" id="2.40.160.20">
    <property type="match status" value="1"/>
</dbReference>
<dbReference type="InterPro" id="IPR011250">
    <property type="entry name" value="OMP/PagP_B-barrel"/>
</dbReference>
<dbReference type="EMBL" id="CACVAZ010000102">
    <property type="protein sequence ID" value="CAA6816018.1"/>
    <property type="molecule type" value="Genomic_DNA"/>
</dbReference>
<gene>
    <name evidence="2" type="ORF">HELGO_WM17623</name>
</gene>
<dbReference type="SUPFAM" id="SSF56925">
    <property type="entry name" value="OMPA-like"/>
    <property type="match status" value="1"/>
</dbReference>
<accession>A0A6S6TM96</accession>
<keyword evidence="1" id="KW-0732">Signal</keyword>
<evidence type="ECO:0000313" key="2">
    <source>
        <dbReference type="EMBL" id="CAA6816018.1"/>
    </source>
</evidence>
<proteinExistence type="predicted"/>
<reference evidence="2" key="1">
    <citation type="submission" date="2020-01" db="EMBL/GenBank/DDBJ databases">
        <authorList>
            <person name="Meier V. D."/>
            <person name="Meier V D."/>
        </authorList>
    </citation>
    <scope>NUCLEOTIDE SEQUENCE</scope>
    <source>
        <strain evidence="2">HLG_WM_MAG_02</strain>
    </source>
</reference>
<feature type="signal peptide" evidence="1">
    <location>
        <begin position="1"/>
        <end position="21"/>
    </location>
</feature>
<evidence type="ECO:0008006" key="3">
    <source>
        <dbReference type="Google" id="ProtNLM"/>
    </source>
</evidence>
<protein>
    <recommendedName>
        <fullName evidence="3">Outer membrane protein beta-barrel domain-containing protein</fullName>
    </recommendedName>
</protein>
<feature type="chain" id="PRO_5028037091" description="Outer membrane protein beta-barrel domain-containing protein" evidence="1">
    <location>
        <begin position="22"/>
        <end position="196"/>
    </location>
</feature>
<name>A0A6S6TM96_9BACT</name>
<sequence length="196" mass="22466">MKKIIALSICSISLFPIHANATELFVGMEQSHKKTNNKTYVNNKMDKHNKSLNISSLKLGLFNGDKQTGDRYEFIYNFGDEDIVSGLDLVDVAIQYNYTLPSLLNSELYLPYLRLGASYSRVAEKNPKSQKKTKYDAYGYILGLGTYYSLNKNLEFSLGFDYGYKKWNDITLYQGTVNVFAKEKIQKSYIGLNYLF</sequence>
<organism evidence="2">
    <name type="scientific">uncultured Sulfurovum sp</name>
    <dbReference type="NCBI Taxonomy" id="269237"/>
    <lineage>
        <taxon>Bacteria</taxon>
        <taxon>Pseudomonadati</taxon>
        <taxon>Campylobacterota</taxon>
        <taxon>Epsilonproteobacteria</taxon>
        <taxon>Campylobacterales</taxon>
        <taxon>Sulfurovaceae</taxon>
        <taxon>Sulfurovum</taxon>
        <taxon>environmental samples</taxon>
    </lineage>
</organism>